<feature type="modified residue" description="4-aspartylphosphate" evidence="2">
    <location>
        <position position="53"/>
    </location>
</feature>
<comment type="caution">
    <text evidence="4">The sequence shown here is derived from an EMBL/GenBank/DDBJ whole genome shotgun (WGS) entry which is preliminary data.</text>
</comment>
<dbReference type="SMART" id="SM00448">
    <property type="entry name" value="REC"/>
    <property type="match status" value="1"/>
</dbReference>
<dbReference type="InterPro" id="IPR011006">
    <property type="entry name" value="CheY-like_superfamily"/>
</dbReference>
<proteinExistence type="predicted"/>
<feature type="domain" description="Response regulatory" evidence="3">
    <location>
        <begin position="4"/>
        <end position="120"/>
    </location>
</feature>
<keyword evidence="5" id="KW-1185">Reference proteome</keyword>
<evidence type="ECO:0000259" key="3">
    <source>
        <dbReference type="PROSITE" id="PS50110"/>
    </source>
</evidence>
<reference evidence="4" key="1">
    <citation type="submission" date="2021-09" db="EMBL/GenBank/DDBJ databases">
        <title>Fulvivirga sp. isolated from coastal sediment.</title>
        <authorList>
            <person name="Yu H."/>
        </authorList>
    </citation>
    <scope>NUCLEOTIDE SEQUENCE</scope>
    <source>
        <strain evidence="4">1062</strain>
    </source>
</reference>
<sequence>MRQSIVVIEDDEAIRWLIKKVLERTYDVHVFSHVGNAMKHMSQYGHPDIVMTDIRLPVIDGKDFLRNFKRSGLYGDIPVIVISSWNDDATRQECMDAGAEDYIAKPFNPEDLINKVGSVLKKKKKEKSDSLLS</sequence>
<dbReference type="RefSeq" id="WP_225699645.1">
    <property type="nucleotide sequence ID" value="NZ_JAIXNE010000007.1"/>
</dbReference>
<protein>
    <submittedName>
        <fullName evidence="4">Response regulator</fullName>
    </submittedName>
</protein>
<dbReference type="Gene3D" id="3.40.50.2300">
    <property type="match status" value="1"/>
</dbReference>
<dbReference type="InterPro" id="IPR001789">
    <property type="entry name" value="Sig_transdc_resp-reg_receiver"/>
</dbReference>
<keyword evidence="1 2" id="KW-0597">Phosphoprotein</keyword>
<dbReference type="PANTHER" id="PTHR44591:SF3">
    <property type="entry name" value="RESPONSE REGULATORY DOMAIN-CONTAINING PROTEIN"/>
    <property type="match status" value="1"/>
</dbReference>
<dbReference type="SUPFAM" id="SSF52172">
    <property type="entry name" value="CheY-like"/>
    <property type="match status" value="1"/>
</dbReference>
<dbReference type="PANTHER" id="PTHR44591">
    <property type="entry name" value="STRESS RESPONSE REGULATOR PROTEIN 1"/>
    <property type="match status" value="1"/>
</dbReference>
<dbReference type="Proteomes" id="UP001139409">
    <property type="component" value="Unassembled WGS sequence"/>
</dbReference>
<gene>
    <name evidence="4" type="ORF">LDX50_28170</name>
</gene>
<evidence type="ECO:0000313" key="4">
    <source>
        <dbReference type="EMBL" id="MCA6078784.1"/>
    </source>
</evidence>
<name>A0A9X1L1F7_9BACT</name>
<dbReference type="Pfam" id="PF00072">
    <property type="entry name" value="Response_reg"/>
    <property type="match status" value="1"/>
</dbReference>
<dbReference type="GO" id="GO:0000160">
    <property type="term" value="P:phosphorelay signal transduction system"/>
    <property type="evidence" value="ECO:0007669"/>
    <property type="project" value="InterPro"/>
</dbReference>
<evidence type="ECO:0000313" key="5">
    <source>
        <dbReference type="Proteomes" id="UP001139409"/>
    </source>
</evidence>
<dbReference type="EMBL" id="JAIXNE010000007">
    <property type="protein sequence ID" value="MCA6078784.1"/>
    <property type="molecule type" value="Genomic_DNA"/>
</dbReference>
<organism evidence="4 5">
    <name type="scientific">Fulvivirga sedimenti</name>
    <dbReference type="NCBI Taxonomy" id="2879465"/>
    <lineage>
        <taxon>Bacteria</taxon>
        <taxon>Pseudomonadati</taxon>
        <taxon>Bacteroidota</taxon>
        <taxon>Cytophagia</taxon>
        <taxon>Cytophagales</taxon>
        <taxon>Fulvivirgaceae</taxon>
        <taxon>Fulvivirga</taxon>
    </lineage>
</organism>
<dbReference type="AlphaFoldDB" id="A0A9X1L1F7"/>
<evidence type="ECO:0000256" key="1">
    <source>
        <dbReference type="ARBA" id="ARBA00022553"/>
    </source>
</evidence>
<dbReference type="PROSITE" id="PS50110">
    <property type="entry name" value="RESPONSE_REGULATORY"/>
    <property type="match status" value="1"/>
</dbReference>
<evidence type="ECO:0000256" key="2">
    <source>
        <dbReference type="PROSITE-ProRule" id="PRU00169"/>
    </source>
</evidence>
<accession>A0A9X1L1F7</accession>
<dbReference type="InterPro" id="IPR050595">
    <property type="entry name" value="Bact_response_regulator"/>
</dbReference>